<keyword evidence="2" id="KW-1185">Reference proteome</keyword>
<name>A0ABU0NGL2_STRRH</name>
<comment type="caution">
    <text evidence="1">The sequence shown here is derived from an EMBL/GenBank/DDBJ whole genome shotgun (WGS) entry which is preliminary data.</text>
</comment>
<dbReference type="Proteomes" id="UP001230654">
    <property type="component" value="Unassembled WGS sequence"/>
</dbReference>
<protein>
    <recommendedName>
        <fullName evidence="3">Transposase</fullName>
    </recommendedName>
</protein>
<reference evidence="1 2" key="1">
    <citation type="submission" date="2023-07" db="EMBL/GenBank/DDBJ databases">
        <title>Comparative genomics of wheat-associated soil bacteria to identify genetic determinants of phenazine resistance.</title>
        <authorList>
            <person name="Mouncey N."/>
        </authorList>
    </citation>
    <scope>NUCLEOTIDE SEQUENCE [LARGE SCALE GENOMIC DNA]</scope>
    <source>
        <strain evidence="1 2">B2I6</strain>
    </source>
</reference>
<gene>
    <name evidence="1" type="ORF">QF030_000416</name>
</gene>
<evidence type="ECO:0000313" key="1">
    <source>
        <dbReference type="EMBL" id="MDQ0578238.1"/>
    </source>
</evidence>
<dbReference type="EMBL" id="JAUSWV010000001">
    <property type="protein sequence ID" value="MDQ0578238.1"/>
    <property type="molecule type" value="Genomic_DNA"/>
</dbReference>
<accession>A0ABU0NGL2</accession>
<organism evidence="1 2">
    <name type="scientific">Streptomyces rishiriensis</name>
    <dbReference type="NCBI Taxonomy" id="68264"/>
    <lineage>
        <taxon>Bacteria</taxon>
        <taxon>Bacillati</taxon>
        <taxon>Actinomycetota</taxon>
        <taxon>Actinomycetes</taxon>
        <taxon>Kitasatosporales</taxon>
        <taxon>Streptomycetaceae</taxon>
        <taxon>Streptomyces</taxon>
    </lineage>
</organism>
<evidence type="ECO:0008006" key="3">
    <source>
        <dbReference type="Google" id="ProtNLM"/>
    </source>
</evidence>
<proteinExistence type="predicted"/>
<evidence type="ECO:0000313" key="2">
    <source>
        <dbReference type="Proteomes" id="UP001230654"/>
    </source>
</evidence>
<sequence>MDAAGPPLAIDRETHKQRNTVEWYINRLKQRPGIADGTG</sequence>